<dbReference type="PANTHER" id="PTHR46865">
    <property type="entry name" value="OXIDOREDUCTASE-RELATED"/>
    <property type="match status" value="1"/>
</dbReference>
<evidence type="ECO:0000313" key="5">
    <source>
        <dbReference type="EMBL" id="KPI38160.1"/>
    </source>
</evidence>
<dbReference type="OrthoDB" id="655030at2759"/>
<gene>
    <name evidence="5" type="ORF">AB675_1102</name>
</gene>
<proteinExistence type="predicted"/>
<organism evidence="5 6">
    <name type="scientific">Cyphellophora attinorum</name>
    <dbReference type="NCBI Taxonomy" id="1664694"/>
    <lineage>
        <taxon>Eukaryota</taxon>
        <taxon>Fungi</taxon>
        <taxon>Dikarya</taxon>
        <taxon>Ascomycota</taxon>
        <taxon>Pezizomycotina</taxon>
        <taxon>Eurotiomycetes</taxon>
        <taxon>Chaetothyriomycetidae</taxon>
        <taxon>Chaetothyriales</taxon>
        <taxon>Cyphellophoraceae</taxon>
        <taxon>Cyphellophora</taxon>
    </lineage>
</organism>
<dbReference type="EMBL" id="LFJN01000020">
    <property type="protein sequence ID" value="KPI38160.1"/>
    <property type="molecule type" value="Genomic_DNA"/>
</dbReference>
<dbReference type="RefSeq" id="XP_017998123.1">
    <property type="nucleotide sequence ID" value="XM_018139843.1"/>
</dbReference>
<dbReference type="GO" id="GO:0016491">
    <property type="term" value="F:oxidoreductase activity"/>
    <property type="evidence" value="ECO:0007669"/>
    <property type="project" value="UniProtKB-KW"/>
</dbReference>
<dbReference type="AlphaFoldDB" id="A0A0N1HR55"/>
<accession>A0A0N1HR55</accession>
<keyword evidence="1" id="KW-0285">Flavoprotein</keyword>
<keyword evidence="3" id="KW-0560">Oxidoreductase</keyword>
<dbReference type="InterPro" id="IPR036188">
    <property type="entry name" value="FAD/NAD-bd_sf"/>
</dbReference>
<dbReference type="Pfam" id="PF01494">
    <property type="entry name" value="FAD_binding_3"/>
    <property type="match status" value="1"/>
</dbReference>
<dbReference type="Proteomes" id="UP000038010">
    <property type="component" value="Unassembled WGS sequence"/>
</dbReference>
<dbReference type="GO" id="GO:0071949">
    <property type="term" value="F:FAD binding"/>
    <property type="evidence" value="ECO:0007669"/>
    <property type="project" value="InterPro"/>
</dbReference>
<dbReference type="PRINTS" id="PR00420">
    <property type="entry name" value="RNGMNOXGNASE"/>
</dbReference>
<dbReference type="VEuPathDB" id="FungiDB:AB675_1102"/>
<dbReference type="PANTHER" id="PTHR46865:SF2">
    <property type="entry name" value="MONOOXYGENASE"/>
    <property type="match status" value="1"/>
</dbReference>
<evidence type="ECO:0000313" key="6">
    <source>
        <dbReference type="Proteomes" id="UP000038010"/>
    </source>
</evidence>
<keyword evidence="2" id="KW-0274">FAD</keyword>
<evidence type="ECO:0000259" key="4">
    <source>
        <dbReference type="Pfam" id="PF01494"/>
    </source>
</evidence>
<dbReference type="GeneID" id="28731712"/>
<comment type="caution">
    <text evidence="5">The sequence shown here is derived from an EMBL/GenBank/DDBJ whole genome shotgun (WGS) entry which is preliminary data.</text>
</comment>
<protein>
    <recommendedName>
        <fullName evidence="4">FAD-binding domain-containing protein</fullName>
    </recommendedName>
</protein>
<keyword evidence="6" id="KW-1185">Reference proteome</keyword>
<dbReference type="SUPFAM" id="SSF51905">
    <property type="entry name" value="FAD/NAD(P)-binding domain"/>
    <property type="match status" value="1"/>
</dbReference>
<reference evidence="5 6" key="1">
    <citation type="submission" date="2015-06" db="EMBL/GenBank/DDBJ databases">
        <title>Draft genome of the ant-associated black yeast Phialophora attae CBS 131958.</title>
        <authorList>
            <person name="Moreno L.F."/>
            <person name="Stielow B.J."/>
            <person name="de Hoog S."/>
            <person name="Vicente V.A."/>
            <person name="Weiss V.A."/>
            <person name="de Vries M."/>
            <person name="Cruz L.M."/>
            <person name="Souza E.M."/>
        </authorList>
    </citation>
    <scope>NUCLEOTIDE SEQUENCE [LARGE SCALE GENOMIC DNA]</scope>
    <source>
        <strain evidence="5 6">CBS 131958</strain>
    </source>
</reference>
<name>A0A0N1HR55_9EURO</name>
<dbReference type="InterPro" id="IPR051704">
    <property type="entry name" value="FAD_aromatic-hydroxylase"/>
</dbReference>
<evidence type="ECO:0000256" key="3">
    <source>
        <dbReference type="ARBA" id="ARBA00023002"/>
    </source>
</evidence>
<feature type="domain" description="FAD-binding" evidence="4">
    <location>
        <begin position="8"/>
        <end position="185"/>
    </location>
</feature>
<dbReference type="STRING" id="1664694.A0A0N1HR55"/>
<sequence>MATTQPLRVLITGASIAGPAAAYFFSRAGASVTVLERSPVLRLGGQRVDIRRTGVNVMRKVPGMEAAVRSKAPDMDGVAFVNNAGKPYGVWKATGDPDQQSLISEFEILRGELGAILYDLTKEDPNVRYVFGNTIASVEYGHQRSEKADESNPVRVSFSKNSLPPTDYDLVIACDGAHSATRATFLNCSPRKHIKSTKCWAAYFTFPGDLLNGSRIEQAHSAPGGRFIAIGSENGLTRATLMKFSPPAGPDDSSNPTVRLREAMKEGDDTLKRYVAEQFADCGWLTPQILAGMKVSTDLYASEIVRVHPQAILTHPDPTIPFALVGDAASAPGFTGTATSLALTAAYILAGEVGTRHRGDVAAGLISYEAIMRPIIDETSYNPPLATTIMAPQTRLGIWIRNMIFAVLTRFASLLNPLQKRFAPGFGRNDEVKDKLPNYEWIR</sequence>
<dbReference type="InterPro" id="IPR002938">
    <property type="entry name" value="FAD-bd"/>
</dbReference>
<evidence type="ECO:0000256" key="1">
    <source>
        <dbReference type="ARBA" id="ARBA00022630"/>
    </source>
</evidence>
<evidence type="ECO:0000256" key="2">
    <source>
        <dbReference type="ARBA" id="ARBA00022827"/>
    </source>
</evidence>
<dbReference type="Gene3D" id="3.50.50.60">
    <property type="entry name" value="FAD/NAD(P)-binding domain"/>
    <property type="match status" value="1"/>
</dbReference>